<reference evidence="13 14" key="1">
    <citation type="submission" date="2019-01" db="EMBL/GenBank/DDBJ databases">
        <title>Sphingorhabdus lacus sp.nov., isolated from an oligotrophic freshwater lake.</title>
        <authorList>
            <person name="Park M."/>
        </authorList>
    </citation>
    <scope>NUCLEOTIDE SEQUENCE [LARGE SCALE GENOMIC DNA]</scope>
    <source>
        <strain evidence="13 14">IMCC26285</strain>
    </source>
</reference>
<evidence type="ECO:0000256" key="3">
    <source>
        <dbReference type="ARBA" id="ARBA00022946"/>
    </source>
</evidence>
<dbReference type="Pfam" id="PF12697">
    <property type="entry name" value="Abhydrolase_6"/>
    <property type="match status" value="1"/>
</dbReference>
<evidence type="ECO:0000256" key="2">
    <source>
        <dbReference type="ARBA" id="ARBA00022801"/>
    </source>
</evidence>
<dbReference type="InterPro" id="IPR000073">
    <property type="entry name" value="AB_hydrolase_1"/>
</dbReference>
<evidence type="ECO:0000256" key="5">
    <source>
        <dbReference type="ARBA" id="ARBA00039314"/>
    </source>
</evidence>
<name>A0A6I4LY39_9SPHN</name>
<evidence type="ECO:0000256" key="7">
    <source>
        <dbReference type="ARBA" id="ARBA00042645"/>
    </source>
</evidence>
<accession>A0A6I4LY39</accession>
<dbReference type="EC" id="3.1.2.22" evidence="1"/>
<evidence type="ECO:0000256" key="11">
    <source>
        <dbReference type="ARBA" id="ARBA00047972"/>
    </source>
</evidence>
<dbReference type="EC" id="3.1.1.93" evidence="4"/>
<dbReference type="PANTHER" id="PTHR16138:SF7">
    <property type="entry name" value="PALMITOYL-PROTEIN THIOESTERASE ABHD10, MITOCHONDRIAL"/>
    <property type="match status" value="1"/>
</dbReference>
<evidence type="ECO:0000256" key="6">
    <source>
        <dbReference type="ARBA" id="ARBA00041520"/>
    </source>
</evidence>
<dbReference type="GO" id="GO:0102390">
    <property type="term" value="F:mycophenolic acid acyl-glucuronide esterase activity"/>
    <property type="evidence" value="ECO:0007669"/>
    <property type="project" value="UniProtKB-EC"/>
</dbReference>
<dbReference type="OrthoDB" id="9813296at2"/>
<dbReference type="AlphaFoldDB" id="A0A6I4LY39"/>
<organism evidence="13 14">
    <name type="scientific">Sphingorhabdus profundilacus</name>
    <dbReference type="NCBI Taxonomy" id="2509718"/>
    <lineage>
        <taxon>Bacteria</taxon>
        <taxon>Pseudomonadati</taxon>
        <taxon>Pseudomonadota</taxon>
        <taxon>Alphaproteobacteria</taxon>
        <taxon>Sphingomonadales</taxon>
        <taxon>Sphingomonadaceae</taxon>
        <taxon>Sphingorhabdus</taxon>
    </lineage>
</organism>
<comment type="catalytic activity">
    <reaction evidence="10">
        <text>S-hexadecanoyl-L-cysteinyl-[protein] + H2O = L-cysteinyl-[protein] + hexadecanoate + H(+)</text>
        <dbReference type="Rhea" id="RHEA:19233"/>
        <dbReference type="Rhea" id="RHEA-COMP:10131"/>
        <dbReference type="Rhea" id="RHEA-COMP:11032"/>
        <dbReference type="ChEBI" id="CHEBI:7896"/>
        <dbReference type="ChEBI" id="CHEBI:15377"/>
        <dbReference type="ChEBI" id="CHEBI:15378"/>
        <dbReference type="ChEBI" id="CHEBI:29950"/>
        <dbReference type="ChEBI" id="CHEBI:74151"/>
        <dbReference type="EC" id="3.1.2.22"/>
    </reaction>
    <physiologicalReaction direction="left-to-right" evidence="10">
        <dbReference type="Rhea" id="RHEA:19234"/>
    </physiologicalReaction>
</comment>
<dbReference type="InterPro" id="IPR052382">
    <property type="entry name" value="ABHD10_acyl-thioesterase"/>
</dbReference>
<dbReference type="RefSeq" id="WP_160354688.1">
    <property type="nucleotide sequence ID" value="NZ_SDWJ01000002.1"/>
</dbReference>
<comment type="catalytic activity">
    <reaction evidence="11">
        <text>mycophenolic acid O-acyl-beta-D-glucuronide + H2O = mycophenolate + D-glucuronate + H(+)</text>
        <dbReference type="Rhea" id="RHEA:34179"/>
        <dbReference type="ChEBI" id="CHEBI:15377"/>
        <dbReference type="ChEBI" id="CHEBI:15378"/>
        <dbReference type="ChEBI" id="CHEBI:58720"/>
        <dbReference type="ChEBI" id="CHEBI:62932"/>
        <dbReference type="ChEBI" id="CHEBI:66982"/>
        <dbReference type="EC" id="3.1.1.93"/>
    </reaction>
    <physiologicalReaction direction="left-to-right" evidence="11">
        <dbReference type="Rhea" id="RHEA:34180"/>
    </physiologicalReaction>
</comment>
<keyword evidence="14" id="KW-1185">Reference proteome</keyword>
<comment type="function">
    <text evidence="9">Acts as an acyl-protein thioesterase that hydrolyzes fatty acids from acylated residues in proteins. Regulates the mitochondrial S-depalmitoylation of the nucleophilic active site residue of peroxiredoxin-5/PRDX5, a key antioxidant protein, therefore modulating mitochondrial antioxidant ability. Also catalyzes the deglucuronidation of mycophenolic acid acyl-glucuronide, an active metabolite of the immunosuppressant drug mycophenolate.</text>
</comment>
<evidence type="ECO:0000256" key="9">
    <source>
        <dbReference type="ARBA" id="ARBA00046047"/>
    </source>
</evidence>
<dbReference type="Proteomes" id="UP000471147">
    <property type="component" value="Unassembled WGS sequence"/>
</dbReference>
<sequence length="249" mass="27274">MDHLTLVEPPVQYVRRRDGTRLAYRHLHGEGPTLLFLPGYMSDMQGGKAQALAAWAECHNRAMLRLDYSGCGESDGKFESGTLDIWRDDVCAVIAAVVTGPIIIIGSSMGGWLMLLVAQALGDQVRALVGIAAAPDFTDWDFDAADKATLLEKGRIERPSDYGYDPMVVTHAFWQSGQDNLQLTGAIAINCPVRLIHGQQDPDVPWDISVQLAAQLRSAEVQTILIKDGDHRLSRDQDIALLIDVVAKL</sequence>
<evidence type="ECO:0000313" key="14">
    <source>
        <dbReference type="Proteomes" id="UP000471147"/>
    </source>
</evidence>
<evidence type="ECO:0000256" key="10">
    <source>
        <dbReference type="ARBA" id="ARBA00047409"/>
    </source>
</evidence>
<keyword evidence="2 13" id="KW-0378">Hydrolase</keyword>
<evidence type="ECO:0000259" key="12">
    <source>
        <dbReference type="Pfam" id="PF12697"/>
    </source>
</evidence>
<dbReference type="Gene3D" id="3.40.50.1820">
    <property type="entry name" value="alpha/beta hydrolase"/>
    <property type="match status" value="1"/>
</dbReference>
<comment type="caution">
    <text evidence="13">The sequence shown here is derived from an EMBL/GenBank/DDBJ whole genome shotgun (WGS) entry which is preliminary data.</text>
</comment>
<evidence type="ECO:0000256" key="8">
    <source>
        <dbReference type="ARBA" id="ARBA00042704"/>
    </source>
</evidence>
<feature type="domain" description="AB hydrolase-1" evidence="12">
    <location>
        <begin position="34"/>
        <end position="237"/>
    </location>
</feature>
<evidence type="ECO:0000256" key="1">
    <source>
        <dbReference type="ARBA" id="ARBA00012423"/>
    </source>
</evidence>
<gene>
    <name evidence="13" type="ORF">EUU23_09655</name>
</gene>
<dbReference type="GO" id="GO:0008474">
    <property type="term" value="F:palmitoyl-(protein) hydrolase activity"/>
    <property type="evidence" value="ECO:0007669"/>
    <property type="project" value="UniProtKB-EC"/>
</dbReference>
<evidence type="ECO:0000256" key="4">
    <source>
        <dbReference type="ARBA" id="ARBA00039132"/>
    </source>
</evidence>
<dbReference type="SUPFAM" id="SSF53474">
    <property type="entry name" value="alpha/beta-Hydrolases"/>
    <property type="match status" value="1"/>
</dbReference>
<protein>
    <recommendedName>
        <fullName evidence="5">Palmitoyl-protein thioesterase ABHD10, mitochondrial</fullName>
        <ecNumber evidence="4">3.1.1.93</ecNumber>
        <ecNumber evidence="1">3.1.2.22</ecNumber>
    </recommendedName>
    <alternativeName>
        <fullName evidence="7">Acyl-protein thioesterase ABHD10</fullName>
    </alternativeName>
    <alternativeName>
        <fullName evidence="8">Alpha/beta hydrolase domain-containing protein 10</fullName>
    </alternativeName>
    <alternativeName>
        <fullName evidence="6">Mycophenolic acid acyl-glucuronide esterase, mitochondrial</fullName>
    </alternativeName>
</protein>
<dbReference type="EMBL" id="SDWJ01000002">
    <property type="protein sequence ID" value="MVZ97971.1"/>
    <property type="molecule type" value="Genomic_DNA"/>
</dbReference>
<dbReference type="InterPro" id="IPR029058">
    <property type="entry name" value="AB_hydrolase_fold"/>
</dbReference>
<keyword evidence="3" id="KW-0809">Transit peptide</keyword>
<proteinExistence type="predicted"/>
<dbReference type="PANTHER" id="PTHR16138">
    <property type="entry name" value="MYCOPHENOLIC ACID ACYL-GLUCURONIDE ESTERASE, MITOCHONDRIAL"/>
    <property type="match status" value="1"/>
</dbReference>
<evidence type="ECO:0000313" key="13">
    <source>
        <dbReference type="EMBL" id="MVZ97971.1"/>
    </source>
</evidence>